<dbReference type="GO" id="GO:0030288">
    <property type="term" value="C:outer membrane-bounded periplasmic space"/>
    <property type="evidence" value="ECO:0007669"/>
    <property type="project" value="TreeGrafter"/>
</dbReference>
<dbReference type="InterPro" id="IPR050695">
    <property type="entry name" value="N-acetylmuramoyl_amidase_3"/>
</dbReference>
<accession>A0A219B5R3</accession>
<dbReference type="EC" id="3.5.1.28" evidence="2"/>
<feature type="compositionally biased region" description="Low complexity" evidence="4">
    <location>
        <begin position="152"/>
        <end position="162"/>
    </location>
</feature>
<feature type="domain" description="MurNAc-LAA" evidence="5">
    <location>
        <begin position="266"/>
        <end position="422"/>
    </location>
</feature>
<evidence type="ECO:0000256" key="4">
    <source>
        <dbReference type="SAM" id="MobiDB-lite"/>
    </source>
</evidence>
<dbReference type="InterPro" id="IPR002508">
    <property type="entry name" value="MurNAc-LAA_cat"/>
</dbReference>
<gene>
    <name evidence="6" type="ORF">B5C34_09205</name>
</gene>
<protein>
    <recommendedName>
        <fullName evidence="2">N-acetylmuramoyl-L-alanine amidase</fullName>
        <ecNumber evidence="2">3.5.1.28</ecNumber>
    </recommendedName>
</protein>
<dbReference type="GO" id="GO:0009253">
    <property type="term" value="P:peptidoglycan catabolic process"/>
    <property type="evidence" value="ECO:0007669"/>
    <property type="project" value="InterPro"/>
</dbReference>
<dbReference type="InterPro" id="IPR021731">
    <property type="entry name" value="AMIN_dom"/>
</dbReference>
<dbReference type="CDD" id="cd02696">
    <property type="entry name" value="MurNAc-LAA"/>
    <property type="match status" value="1"/>
</dbReference>
<dbReference type="PANTHER" id="PTHR30404:SF0">
    <property type="entry name" value="N-ACETYLMURAMOYL-L-ALANINE AMIDASE AMIC"/>
    <property type="match status" value="1"/>
</dbReference>
<evidence type="ECO:0000256" key="2">
    <source>
        <dbReference type="ARBA" id="ARBA00011901"/>
    </source>
</evidence>
<dbReference type="GO" id="GO:0008745">
    <property type="term" value="F:N-acetylmuramoyl-L-alanine amidase activity"/>
    <property type="evidence" value="ECO:0007669"/>
    <property type="project" value="UniProtKB-EC"/>
</dbReference>
<comment type="caution">
    <text evidence="6">The sequence shown here is derived from an EMBL/GenBank/DDBJ whole genome shotgun (WGS) entry which is preliminary data.</text>
</comment>
<dbReference type="SMART" id="SM00646">
    <property type="entry name" value="Ami_3"/>
    <property type="match status" value="1"/>
</dbReference>
<dbReference type="SUPFAM" id="SSF53187">
    <property type="entry name" value="Zn-dependent exopeptidases"/>
    <property type="match status" value="1"/>
</dbReference>
<name>A0A219B5R3_9SPHN</name>
<reference evidence="7" key="1">
    <citation type="submission" date="2017-05" db="EMBL/GenBank/DDBJ databases">
        <authorList>
            <person name="Lin X."/>
        </authorList>
    </citation>
    <scope>NUCLEOTIDE SEQUENCE [LARGE SCALE GENOMIC DNA]</scope>
    <source>
        <strain evidence="7">JLT2012</strain>
    </source>
</reference>
<dbReference type="EMBL" id="NFZT01000001">
    <property type="protein sequence ID" value="OWV33621.1"/>
    <property type="molecule type" value="Genomic_DNA"/>
</dbReference>
<dbReference type="AlphaFoldDB" id="A0A219B5R3"/>
<keyword evidence="7" id="KW-1185">Reference proteome</keyword>
<sequence length="432" mass="45337">MPMTAVRGSLAALLAALFLLVGGPARAETLLSAKIVAEGDGAAVLLTFDGGIPDARRFALDGPRRLVIDLADTVNEAAPADGAGPIDGLRAAQFDPQTARVVLDLKSPARISDARADGGILRIAATPISAASFAESVKSGPQALRTGGTRLAAKADAPAAQKEPAKSARRAGAARSSTVAELASVNLPAKPRRVPKPHTYTGRPVIVIDAGHGGHDPGSPSVTGTPEKDVVLGVAKAIAAELNATGRVRAVLTRDDDTYLLHRARTDVARRSRAQLFISVHADSFPKDPSVSGATIYTLSETASDKEAARLAARENRTDILSGIDLGGEDEEVTSILIDLAQRETMNASAEFAAVLQREMVGAGVPFRSHFHRFAGFLVLKAPDVPAVLLETGYMSNEKDARYLMSAEGRQEIAEGVSRAVDAYLLRRLAQR</sequence>
<dbReference type="Pfam" id="PF01520">
    <property type="entry name" value="Amidase_3"/>
    <property type="match status" value="1"/>
</dbReference>
<organism evidence="6 7">
    <name type="scientific">Pacificimonas flava</name>
    <dbReference type="NCBI Taxonomy" id="1234595"/>
    <lineage>
        <taxon>Bacteria</taxon>
        <taxon>Pseudomonadati</taxon>
        <taxon>Pseudomonadota</taxon>
        <taxon>Alphaproteobacteria</taxon>
        <taxon>Sphingomonadales</taxon>
        <taxon>Sphingosinicellaceae</taxon>
        <taxon>Pacificimonas</taxon>
    </lineage>
</organism>
<comment type="catalytic activity">
    <reaction evidence="1">
        <text>Hydrolyzes the link between N-acetylmuramoyl residues and L-amino acid residues in certain cell-wall glycopeptides.</text>
        <dbReference type="EC" id="3.5.1.28"/>
    </reaction>
</comment>
<proteinExistence type="predicted"/>
<dbReference type="Gene3D" id="2.60.40.3500">
    <property type="match status" value="1"/>
</dbReference>
<dbReference type="PANTHER" id="PTHR30404">
    <property type="entry name" value="N-ACETYLMURAMOYL-L-ALANINE AMIDASE"/>
    <property type="match status" value="1"/>
</dbReference>
<dbReference type="Pfam" id="PF11741">
    <property type="entry name" value="AMIN"/>
    <property type="match status" value="1"/>
</dbReference>
<evidence type="ECO:0000256" key="3">
    <source>
        <dbReference type="ARBA" id="ARBA00022801"/>
    </source>
</evidence>
<evidence type="ECO:0000313" key="7">
    <source>
        <dbReference type="Proteomes" id="UP000198462"/>
    </source>
</evidence>
<dbReference type="Gene3D" id="3.40.630.40">
    <property type="entry name" value="Zn-dependent exopeptidases"/>
    <property type="match status" value="1"/>
</dbReference>
<evidence type="ECO:0000259" key="5">
    <source>
        <dbReference type="SMART" id="SM00646"/>
    </source>
</evidence>
<evidence type="ECO:0000256" key="1">
    <source>
        <dbReference type="ARBA" id="ARBA00001561"/>
    </source>
</evidence>
<feature type="region of interest" description="Disordered" evidence="4">
    <location>
        <begin position="150"/>
        <end position="177"/>
    </location>
</feature>
<dbReference type="RefSeq" id="WP_088712394.1">
    <property type="nucleotide sequence ID" value="NZ_NFZT01000001.1"/>
</dbReference>
<dbReference type="OrthoDB" id="9806267at2"/>
<evidence type="ECO:0000313" key="6">
    <source>
        <dbReference type="EMBL" id="OWV33621.1"/>
    </source>
</evidence>
<dbReference type="Proteomes" id="UP000198462">
    <property type="component" value="Unassembled WGS sequence"/>
</dbReference>
<keyword evidence="3" id="KW-0378">Hydrolase</keyword>